<keyword evidence="2 3" id="KW-0371">Homeobox</keyword>
<dbReference type="Gene3D" id="1.10.10.60">
    <property type="entry name" value="Homeodomain-like"/>
    <property type="match status" value="1"/>
</dbReference>
<dbReference type="InterPro" id="IPR050848">
    <property type="entry name" value="Homeobox_TF"/>
</dbReference>
<feature type="region of interest" description="Disordered" evidence="4">
    <location>
        <begin position="58"/>
        <end position="86"/>
    </location>
</feature>
<keyword evidence="2 3" id="KW-0539">Nucleus</keyword>
<reference evidence="6" key="1">
    <citation type="submission" date="2020-08" db="EMBL/GenBank/DDBJ databases">
        <title>Genome sequencing and assembly of the red palm weevil Rhynchophorus ferrugineus.</title>
        <authorList>
            <person name="Dias G.B."/>
            <person name="Bergman C.M."/>
            <person name="Manee M."/>
        </authorList>
    </citation>
    <scope>NUCLEOTIDE SEQUENCE</scope>
    <source>
        <strain evidence="6">AA-2017</strain>
        <tissue evidence="6">Whole larva</tissue>
    </source>
</reference>
<keyword evidence="7" id="KW-1185">Reference proteome</keyword>
<protein>
    <recommendedName>
        <fullName evidence="5">Homeobox domain-containing protein</fullName>
    </recommendedName>
</protein>
<gene>
    <name evidence="6" type="ORF">GWI33_011863</name>
</gene>
<dbReference type="EMBL" id="JAACXV010010773">
    <property type="protein sequence ID" value="KAF7275326.1"/>
    <property type="molecule type" value="Genomic_DNA"/>
</dbReference>
<evidence type="ECO:0000259" key="5">
    <source>
        <dbReference type="PROSITE" id="PS50071"/>
    </source>
</evidence>
<evidence type="ECO:0000256" key="4">
    <source>
        <dbReference type="SAM" id="MobiDB-lite"/>
    </source>
</evidence>
<dbReference type="PANTHER" id="PTHR24333:SF8">
    <property type="entry name" value="HOMEOBOX PROTEIN CEH-62"/>
    <property type="match status" value="1"/>
</dbReference>
<dbReference type="InterPro" id="IPR001356">
    <property type="entry name" value="HD"/>
</dbReference>
<dbReference type="Proteomes" id="UP000625711">
    <property type="component" value="Unassembled WGS sequence"/>
</dbReference>
<evidence type="ECO:0000313" key="7">
    <source>
        <dbReference type="Proteomes" id="UP000625711"/>
    </source>
</evidence>
<dbReference type="SMART" id="SM00389">
    <property type="entry name" value="HOX"/>
    <property type="match status" value="1"/>
</dbReference>
<comment type="caution">
    <text evidence="6">The sequence shown here is derived from an EMBL/GenBank/DDBJ whole genome shotgun (WGS) entry which is preliminary data.</text>
</comment>
<feature type="compositionally biased region" description="Low complexity" evidence="4">
    <location>
        <begin position="74"/>
        <end position="86"/>
    </location>
</feature>
<organism evidence="6 7">
    <name type="scientific">Rhynchophorus ferrugineus</name>
    <name type="common">Red palm weevil</name>
    <name type="synonym">Curculio ferrugineus</name>
    <dbReference type="NCBI Taxonomy" id="354439"/>
    <lineage>
        <taxon>Eukaryota</taxon>
        <taxon>Metazoa</taxon>
        <taxon>Ecdysozoa</taxon>
        <taxon>Arthropoda</taxon>
        <taxon>Hexapoda</taxon>
        <taxon>Insecta</taxon>
        <taxon>Pterygota</taxon>
        <taxon>Neoptera</taxon>
        <taxon>Endopterygota</taxon>
        <taxon>Coleoptera</taxon>
        <taxon>Polyphaga</taxon>
        <taxon>Cucujiformia</taxon>
        <taxon>Curculionidae</taxon>
        <taxon>Dryophthorinae</taxon>
        <taxon>Rhynchophorus</taxon>
    </lineage>
</organism>
<comment type="subcellular location">
    <subcellularLocation>
        <location evidence="1 2 3">Nucleus</location>
    </subcellularLocation>
</comment>
<dbReference type="AlphaFoldDB" id="A0A834MB81"/>
<dbReference type="InterPro" id="IPR009057">
    <property type="entry name" value="Homeodomain-like_sf"/>
</dbReference>
<feature type="DNA-binding region" description="Homeobox" evidence="2">
    <location>
        <begin position="3"/>
        <end position="59"/>
    </location>
</feature>
<evidence type="ECO:0000256" key="1">
    <source>
        <dbReference type="ARBA" id="ARBA00004123"/>
    </source>
</evidence>
<keyword evidence="2 3" id="KW-0238">DNA-binding</keyword>
<dbReference type="GO" id="GO:0003677">
    <property type="term" value="F:DNA binding"/>
    <property type="evidence" value="ECO:0007669"/>
    <property type="project" value="UniProtKB-UniRule"/>
</dbReference>
<dbReference type="OrthoDB" id="6159439at2759"/>
<evidence type="ECO:0000313" key="6">
    <source>
        <dbReference type="EMBL" id="KAF7275326.1"/>
    </source>
</evidence>
<dbReference type="CDD" id="cd00086">
    <property type="entry name" value="homeodomain"/>
    <property type="match status" value="1"/>
</dbReference>
<dbReference type="PROSITE" id="PS50071">
    <property type="entry name" value="HOMEOBOX_2"/>
    <property type="match status" value="1"/>
</dbReference>
<accession>A0A834MB81</accession>
<proteinExistence type="predicted"/>
<dbReference type="Pfam" id="PF00046">
    <property type="entry name" value="Homeodomain"/>
    <property type="match status" value="1"/>
</dbReference>
<dbReference type="SUPFAM" id="SSF46689">
    <property type="entry name" value="Homeodomain-like"/>
    <property type="match status" value="1"/>
</dbReference>
<name>A0A834MB81_RHYFE</name>
<evidence type="ECO:0000256" key="2">
    <source>
        <dbReference type="PROSITE-ProRule" id="PRU00108"/>
    </source>
</evidence>
<feature type="non-terminal residue" evidence="6">
    <location>
        <position position="1"/>
    </location>
</feature>
<dbReference type="PANTHER" id="PTHR24333">
    <property type="entry name" value="HOMEO BOX HB9 LIKE A-RELATED"/>
    <property type="match status" value="1"/>
</dbReference>
<sequence length="116" mass="13784">RGNKRVYSSYQISELEKVFESERFIPRHRRVDIARRLGLNEYQVNAWFYNKRKRHRNKTLKSTNETLKNDQEDSSPSSPASDIQSSVELVVNPTENCQLECSRLRSEYDQDKETEE</sequence>
<feature type="domain" description="Homeobox" evidence="5">
    <location>
        <begin position="1"/>
        <end position="58"/>
    </location>
</feature>
<evidence type="ECO:0000256" key="3">
    <source>
        <dbReference type="RuleBase" id="RU000682"/>
    </source>
</evidence>
<dbReference type="GO" id="GO:0005634">
    <property type="term" value="C:nucleus"/>
    <property type="evidence" value="ECO:0007669"/>
    <property type="project" value="UniProtKB-SubCell"/>
</dbReference>